<keyword evidence="3" id="KW-1185">Reference proteome</keyword>
<feature type="compositionally biased region" description="Polar residues" evidence="1">
    <location>
        <begin position="641"/>
        <end position="651"/>
    </location>
</feature>
<feature type="region of interest" description="Disordered" evidence="1">
    <location>
        <begin position="1"/>
        <end position="63"/>
    </location>
</feature>
<protein>
    <submittedName>
        <fullName evidence="2">Uncharacterized protein</fullName>
    </submittedName>
</protein>
<proteinExistence type="predicted"/>
<feature type="compositionally biased region" description="Low complexity" evidence="1">
    <location>
        <begin position="32"/>
        <end position="63"/>
    </location>
</feature>
<gene>
    <name evidence="2" type="ORF">PGLA1383_LOCUS13197</name>
</gene>
<accession>A0A813E6W2</accession>
<reference evidence="2" key="1">
    <citation type="submission" date="2021-02" db="EMBL/GenBank/DDBJ databases">
        <authorList>
            <person name="Dougan E. K."/>
            <person name="Rhodes N."/>
            <person name="Thang M."/>
            <person name="Chan C."/>
        </authorList>
    </citation>
    <scope>NUCLEOTIDE SEQUENCE</scope>
</reference>
<dbReference type="OrthoDB" id="406379at2759"/>
<dbReference type="PANTHER" id="PTHR24330">
    <property type="entry name" value="HOMEOBOX PROTEIN BARH-LIKE"/>
    <property type="match status" value="1"/>
</dbReference>
<evidence type="ECO:0000313" key="3">
    <source>
        <dbReference type="Proteomes" id="UP000654075"/>
    </source>
</evidence>
<dbReference type="InterPro" id="IPR052145">
    <property type="entry name" value="Mediator/Homeobox_domain"/>
</dbReference>
<evidence type="ECO:0000313" key="2">
    <source>
        <dbReference type="EMBL" id="CAE8594671.1"/>
    </source>
</evidence>
<dbReference type="Proteomes" id="UP000654075">
    <property type="component" value="Unassembled WGS sequence"/>
</dbReference>
<evidence type="ECO:0000256" key="1">
    <source>
        <dbReference type="SAM" id="MobiDB-lite"/>
    </source>
</evidence>
<feature type="region of interest" description="Disordered" evidence="1">
    <location>
        <begin position="641"/>
        <end position="661"/>
    </location>
</feature>
<sequence>MRLAPAPVTRKSQQAQPGVQEWPVTAESSNNKQQQQKQKQQQQQHQQQQKQHQQHQQHQQQQQQPSSLRWWHLALACAASFAGALAASIAATTHYRSCVRPRRVFEEILGVCRDASADAVTAAYYSELKVLATAQAQQDLSAGGSLKFDTLHLRRLSELEVAFRVLTSERGDAPRLRYEDEDVAPAELQMALDGRLRSKSGWSFQGASNGDSSQPRFWPLLTSRAPAGGLDSEAGAEAGVEEPLARRLWGHLKPLLLPGRYSVLRAYANGQLFGTDGSPHRDACPSPPHYTLLYYPHSLGEGCGGQDSEDPGGETLFFGSASGQVLAAVPLLANSAPRWTGPCLTAPAMKGDSDELRVTVAFKLRREGDVQKACGFAVDVEYTALAPRQSEDLDATWQALRSSLGAGDAGGGATSSSNNLPRCGLGVDAAGHFRFEVETAWAELDCPAGVAAEAAVCAAAHQQRGEAELALLFLDTALANVAASGGVRCFDASRSDMRLPCEHLAQQAAEGTQAEIGLTAPLPLVSCLVPLVWPAQKGFMEAVLRTYGPDCDELRFFVATEQAELENDLMVDLHAAFPRSSNFSTCSGGLQKIMFGATVRRSSGGSAAWRGTPSSSLRTSGCWWFPLRLLPASTRKMPTTSALASSRTWPESASSSTTAGQASASRAARCSGCMPCSCRRPPFQATSCPTSSPAPSLRDIMLAACLRQAGILPSASSTDPLGREWFSIRPLRSIPHHTPFPPAQVQPGGVQRPGFEGQHSWNFWAGRAHLYVQCAHVNEFWVVDTPCSFNSFKNISMFDDAWALLRLPPSERRRELSPQ</sequence>
<comment type="caution">
    <text evidence="2">The sequence shown here is derived from an EMBL/GenBank/DDBJ whole genome shotgun (WGS) entry which is preliminary data.</text>
</comment>
<dbReference type="PANTHER" id="PTHR24330:SF19">
    <property type="entry name" value="MEDIATOR OF RNA POLYMERASE II TRANSCRIPTION SUBUNIT 29"/>
    <property type="match status" value="1"/>
</dbReference>
<dbReference type="EMBL" id="CAJNNV010007267">
    <property type="protein sequence ID" value="CAE8594671.1"/>
    <property type="molecule type" value="Genomic_DNA"/>
</dbReference>
<organism evidence="2 3">
    <name type="scientific">Polarella glacialis</name>
    <name type="common">Dinoflagellate</name>
    <dbReference type="NCBI Taxonomy" id="89957"/>
    <lineage>
        <taxon>Eukaryota</taxon>
        <taxon>Sar</taxon>
        <taxon>Alveolata</taxon>
        <taxon>Dinophyceae</taxon>
        <taxon>Suessiales</taxon>
        <taxon>Suessiaceae</taxon>
        <taxon>Polarella</taxon>
    </lineage>
</organism>
<name>A0A813E6W2_POLGL</name>
<feature type="compositionally biased region" description="Low complexity" evidence="1">
    <location>
        <begin position="652"/>
        <end position="661"/>
    </location>
</feature>
<dbReference type="AlphaFoldDB" id="A0A813E6W2"/>